<name>A0A8K0CB33_IGNLU</name>
<evidence type="ECO:0000256" key="3">
    <source>
        <dbReference type="ARBA" id="ARBA00022801"/>
    </source>
</evidence>
<evidence type="ECO:0000256" key="5">
    <source>
        <dbReference type="ARBA" id="ARBA00023295"/>
    </source>
</evidence>
<dbReference type="GO" id="GO:0008422">
    <property type="term" value="F:beta-glucosidase activity"/>
    <property type="evidence" value="ECO:0007669"/>
    <property type="project" value="TreeGrafter"/>
</dbReference>
<evidence type="ECO:0000256" key="6">
    <source>
        <dbReference type="RuleBase" id="RU003690"/>
    </source>
</evidence>
<organism evidence="7 8">
    <name type="scientific">Ignelater luminosus</name>
    <name type="common">Cucubano</name>
    <name type="synonym">Pyrophorus luminosus</name>
    <dbReference type="NCBI Taxonomy" id="2038154"/>
    <lineage>
        <taxon>Eukaryota</taxon>
        <taxon>Metazoa</taxon>
        <taxon>Ecdysozoa</taxon>
        <taxon>Arthropoda</taxon>
        <taxon>Hexapoda</taxon>
        <taxon>Insecta</taxon>
        <taxon>Pterygota</taxon>
        <taxon>Neoptera</taxon>
        <taxon>Endopterygota</taxon>
        <taxon>Coleoptera</taxon>
        <taxon>Polyphaga</taxon>
        <taxon>Elateriformia</taxon>
        <taxon>Elateroidea</taxon>
        <taxon>Elateridae</taxon>
        <taxon>Agrypninae</taxon>
        <taxon>Pyrophorini</taxon>
        <taxon>Ignelater</taxon>
    </lineage>
</organism>
<evidence type="ECO:0000313" key="8">
    <source>
        <dbReference type="Proteomes" id="UP000801492"/>
    </source>
</evidence>
<protein>
    <recommendedName>
        <fullName evidence="9">Myrosinase 1</fullName>
    </recommendedName>
</protein>
<comment type="similarity">
    <text evidence="1 6">Belongs to the glycosyl hydrolase 1 family.</text>
</comment>
<dbReference type="Proteomes" id="UP000801492">
    <property type="component" value="Unassembled WGS sequence"/>
</dbReference>
<dbReference type="PANTHER" id="PTHR10353">
    <property type="entry name" value="GLYCOSYL HYDROLASE"/>
    <property type="match status" value="1"/>
</dbReference>
<dbReference type="OrthoDB" id="65569at2759"/>
<dbReference type="EMBL" id="VTPC01090772">
    <property type="protein sequence ID" value="KAF2881313.1"/>
    <property type="molecule type" value="Genomic_DNA"/>
</dbReference>
<keyword evidence="5" id="KW-0326">Glycosidase</keyword>
<dbReference type="InterPro" id="IPR001360">
    <property type="entry name" value="Glyco_hydro_1"/>
</dbReference>
<dbReference type="PRINTS" id="PR00131">
    <property type="entry name" value="GLHYDRLASE1"/>
</dbReference>
<keyword evidence="3" id="KW-0378">Hydrolase</keyword>
<accession>A0A8K0CB33</accession>
<reference evidence="7" key="1">
    <citation type="submission" date="2019-08" db="EMBL/GenBank/DDBJ databases">
        <title>The genome of the North American firefly Photinus pyralis.</title>
        <authorList>
            <consortium name="Photinus pyralis genome working group"/>
            <person name="Fallon T.R."/>
            <person name="Sander Lower S.E."/>
            <person name="Weng J.-K."/>
        </authorList>
    </citation>
    <scope>NUCLEOTIDE SEQUENCE</scope>
    <source>
        <strain evidence="7">TRF0915ILg1</strain>
        <tissue evidence="7">Whole body</tissue>
    </source>
</reference>
<evidence type="ECO:0008006" key="9">
    <source>
        <dbReference type="Google" id="ProtNLM"/>
    </source>
</evidence>
<dbReference type="Gene3D" id="3.20.20.80">
    <property type="entry name" value="Glycosidases"/>
    <property type="match status" value="1"/>
</dbReference>
<evidence type="ECO:0000256" key="4">
    <source>
        <dbReference type="ARBA" id="ARBA00023180"/>
    </source>
</evidence>
<dbReference type="Pfam" id="PF00232">
    <property type="entry name" value="Glyco_hydro_1"/>
    <property type="match status" value="1"/>
</dbReference>
<evidence type="ECO:0000256" key="1">
    <source>
        <dbReference type="ARBA" id="ARBA00010838"/>
    </source>
</evidence>
<dbReference type="FunFam" id="3.20.20.80:FF:000013">
    <property type="entry name" value="lactase-phlorizin hydrolase"/>
    <property type="match status" value="1"/>
</dbReference>
<evidence type="ECO:0000313" key="7">
    <source>
        <dbReference type="EMBL" id="KAF2881313.1"/>
    </source>
</evidence>
<dbReference type="GO" id="GO:0005975">
    <property type="term" value="P:carbohydrate metabolic process"/>
    <property type="evidence" value="ECO:0007669"/>
    <property type="project" value="InterPro"/>
</dbReference>
<feature type="non-terminal residue" evidence="7">
    <location>
        <position position="1"/>
    </location>
</feature>
<dbReference type="InterPro" id="IPR017853">
    <property type="entry name" value="GH"/>
</dbReference>
<comment type="caution">
    <text evidence="7">The sequence shown here is derived from an EMBL/GenBank/DDBJ whole genome shotgun (WGS) entry which is preliminary data.</text>
</comment>
<dbReference type="AlphaFoldDB" id="A0A8K0CB33"/>
<keyword evidence="4" id="KW-0325">Glycoprotein</keyword>
<dbReference type="PANTHER" id="PTHR10353:SF36">
    <property type="entry name" value="LP05116P"/>
    <property type="match status" value="1"/>
</dbReference>
<gene>
    <name evidence="7" type="ORF">ILUMI_24860</name>
</gene>
<comment type="subunit">
    <text evidence="2">Homodimer.</text>
</comment>
<sequence>KGENIWDRYTHQRSEYILDGSNGDFACDSYNKYKEDIALMKELGIQLYRFSLSWSRILPIGLSYKINPDGIRYYNDVINLLIKNNIVPMVTLFHWDTPQPLEDLGGFANELMAKWFEEYANVVFQHFGDRVKLWLTFNEPTVLCLDGYGGNVHAPGYNLSGIGEYLCIHNMLKAHARAYHLYDKKYKPTQKGKVSITLPSFWFEPASDSKEDADAAQRMRDFAFGWYADPIFHPNGDYPTSMKTRIAKRSKQEGFPYSRLPEFTKGEVQYIKGTYDYLGLNHYTTQMVAQKEEDLISNPSFSKDIGVSAYYEPFWPGSASPWLKVVPWGFRKILNYIKDRYGDMEIYITENGYSDHGELNDLDRIDYYQQYLDCLLDAILEDEINVRGYTSWSLIDNFEWRFGYVYRYGLFHIDFNNTLRPRTRKSSADYYKQVIATRILPRNNSV</sequence>
<proteinExistence type="inferred from homology"/>
<keyword evidence="8" id="KW-1185">Reference proteome</keyword>
<dbReference type="SUPFAM" id="SSF51445">
    <property type="entry name" value="(Trans)glycosidases"/>
    <property type="match status" value="1"/>
</dbReference>
<evidence type="ECO:0000256" key="2">
    <source>
        <dbReference type="ARBA" id="ARBA00011738"/>
    </source>
</evidence>